<evidence type="ECO:0000313" key="3">
    <source>
        <dbReference type="Proteomes" id="UP000006702"/>
    </source>
</evidence>
<evidence type="ECO:0000313" key="2">
    <source>
        <dbReference type="EMBL" id="EAW19374.1"/>
    </source>
</evidence>
<gene>
    <name evidence="2" type="ORF">NFIA_093370</name>
</gene>
<keyword evidence="3" id="KW-1185">Reference proteome</keyword>
<dbReference type="GeneID" id="4587829"/>
<dbReference type="VEuPathDB" id="FungiDB:NFIA_093370"/>
<dbReference type="HOGENOM" id="CLU_2360228_0_0_1"/>
<name>A1DJ17_NEOFI</name>
<reference evidence="3" key="1">
    <citation type="journal article" date="2008" name="PLoS Genet.">
        <title>Genomic islands in the pathogenic filamentous fungus Aspergillus fumigatus.</title>
        <authorList>
            <person name="Fedorova N.D."/>
            <person name="Khaldi N."/>
            <person name="Joardar V.S."/>
            <person name="Maiti R."/>
            <person name="Amedeo P."/>
            <person name="Anderson M.J."/>
            <person name="Crabtree J."/>
            <person name="Silva J.C."/>
            <person name="Badger J.H."/>
            <person name="Albarraq A."/>
            <person name="Angiuoli S."/>
            <person name="Bussey H."/>
            <person name="Bowyer P."/>
            <person name="Cotty P.J."/>
            <person name="Dyer P.S."/>
            <person name="Egan A."/>
            <person name="Galens K."/>
            <person name="Fraser-Liggett C.M."/>
            <person name="Haas B.J."/>
            <person name="Inman J.M."/>
            <person name="Kent R."/>
            <person name="Lemieux S."/>
            <person name="Malavazi I."/>
            <person name="Orvis J."/>
            <person name="Roemer T."/>
            <person name="Ronning C.M."/>
            <person name="Sundaram J.P."/>
            <person name="Sutton G."/>
            <person name="Turner G."/>
            <person name="Venter J.C."/>
            <person name="White O.R."/>
            <person name="Whitty B.R."/>
            <person name="Youngman P."/>
            <person name="Wolfe K.H."/>
            <person name="Goldman G.H."/>
            <person name="Wortman J.R."/>
            <person name="Jiang B."/>
            <person name="Denning D.W."/>
            <person name="Nierman W.C."/>
        </authorList>
    </citation>
    <scope>NUCLEOTIDE SEQUENCE [LARGE SCALE GENOMIC DNA]</scope>
    <source>
        <strain evidence="3">ATCC 1020 / DSM 3700 / CBS 544.65 / FGSC A1164 / JCM 1740 / NRRL 181 / WB 181</strain>
    </source>
</reference>
<evidence type="ECO:0000256" key="1">
    <source>
        <dbReference type="SAM" id="MobiDB-lite"/>
    </source>
</evidence>
<dbReference type="RefSeq" id="XP_001261271.1">
    <property type="nucleotide sequence ID" value="XM_001261270.1"/>
</dbReference>
<feature type="region of interest" description="Disordered" evidence="1">
    <location>
        <begin position="1"/>
        <end position="29"/>
    </location>
</feature>
<dbReference type="AlphaFoldDB" id="A1DJ17"/>
<sequence length="96" mass="10460">MTKGRIGDSPQAAPAQAHLTRKVEGTSPSDTINYELLSTYTALVDAESSNCVLDDPNDNYNSAESYDSSYNSLADNVMTDTAESEFVSRHDPKRPN</sequence>
<accession>A1DJ17</accession>
<dbReference type="EMBL" id="DS027696">
    <property type="protein sequence ID" value="EAW19374.1"/>
    <property type="molecule type" value="Genomic_DNA"/>
</dbReference>
<dbReference type="Proteomes" id="UP000006702">
    <property type="component" value="Unassembled WGS sequence"/>
</dbReference>
<dbReference type="OrthoDB" id="10514265at2759"/>
<organism evidence="2 3">
    <name type="scientific">Neosartorya fischeri (strain ATCC 1020 / DSM 3700 / CBS 544.65 / FGSC A1164 / JCM 1740 / NRRL 181 / WB 181)</name>
    <name type="common">Aspergillus fischerianus</name>
    <dbReference type="NCBI Taxonomy" id="331117"/>
    <lineage>
        <taxon>Eukaryota</taxon>
        <taxon>Fungi</taxon>
        <taxon>Dikarya</taxon>
        <taxon>Ascomycota</taxon>
        <taxon>Pezizomycotina</taxon>
        <taxon>Eurotiomycetes</taxon>
        <taxon>Eurotiomycetidae</taxon>
        <taxon>Eurotiales</taxon>
        <taxon>Aspergillaceae</taxon>
        <taxon>Aspergillus</taxon>
        <taxon>Aspergillus subgen. Fumigati</taxon>
    </lineage>
</organism>
<dbReference type="KEGG" id="nfi:NFIA_093370"/>
<protein>
    <submittedName>
        <fullName evidence="2">Uncharacterized protein</fullName>
    </submittedName>
</protein>
<proteinExistence type="predicted"/>